<reference evidence="2" key="2">
    <citation type="submission" date="2018-04" db="EMBL/GenBank/DDBJ databases">
        <title>OnivRS2 (Oryza nivara Reference Sequence Version 2).</title>
        <authorList>
            <person name="Zhang J."/>
            <person name="Kudrna D."/>
            <person name="Lee S."/>
            <person name="Talag J."/>
            <person name="Rajasekar S."/>
            <person name="Welchert J."/>
            <person name="Hsing Y.-I."/>
            <person name="Wing R.A."/>
        </authorList>
    </citation>
    <scope>NUCLEOTIDE SEQUENCE [LARGE SCALE GENOMIC DNA]</scope>
    <source>
        <strain evidence="2">SL10</strain>
    </source>
</reference>
<dbReference type="Gramene" id="ONIVA03G28800.1">
    <property type="protein sequence ID" value="ONIVA03G28800.1"/>
    <property type="gene ID" value="ONIVA03G28800"/>
</dbReference>
<proteinExistence type="predicted"/>
<feature type="compositionally biased region" description="Basic and acidic residues" evidence="1">
    <location>
        <begin position="54"/>
        <end position="69"/>
    </location>
</feature>
<keyword evidence="3" id="KW-1185">Reference proteome</keyword>
<accession>A0A0E0GR52</accession>
<dbReference type="HOGENOM" id="CLU_1952277_0_0_1"/>
<evidence type="ECO:0000256" key="1">
    <source>
        <dbReference type="SAM" id="MobiDB-lite"/>
    </source>
</evidence>
<dbReference type="Proteomes" id="UP000006591">
    <property type="component" value="Chromosome 3"/>
</dbReference>
<reference evidence="2" key="1">
    <citation type="submission" date="2015-04" db="UniProtKB">
        <authorList>
            <consortium name="EnsemblPlants"/>
        </authorList>
    </citation>
    <scope>IDENTIFICATION</scope>
    <source>
        <strain evidence="2">SL10</strain>
    </source>
</reference>
<dbReference type="AlphaFoldDB" id="A0A0E0GR52"/>
<feature type="region of interest" description="Disordered" evidence="1">
    <location>
        <begin position="1"/>
        <end position="95"/>
    </location>
</feature>
<organism evidence="2">
    <name type="scientific">Oryza nivara</name>
    <name type="common">Indian wild rice</name>
    <name type="synonym">Oryza sativa f. spontanea</name>
    <dbReference type="NCBI Taxonomy" id="4536"/>
    <lineage>
        <taxon>Eukaryota</taxon>
        <taxon>Viridiplantae</taxon>
        <taxon>Streptophyta</taxon>
        <taxon>Embryophyta</taxon>
        <taxon>Tracheophyta</taxon>
        <taxon>Spermatophyta</taxon>
        <taxon>Magnoliopsida</taxon>
        <taxon>Liliopsida</taxon>
        <taxon>Poales</taxon>
        <taxon>Poaceae</taxon>
        <taxon>BOP clade</taxon>
        <taxon>Oryzoideae</taxon>
        <taxon>Oryzeae</taxon>
        <taxon>Oryzinae</taxon>
        <taxon>Oryza</taxon>
    </lineage>
</organism>
<evidence type="ECO:0000313" key="3">
    <source>
        <dbReference type="Proteomes" id="UP000006591"/>
    </source>
</evidence>
<feature type="compositionally biased region" description="Low complexity" evidence="1">
    <location>
        <begin position="71"/>
        <end position="86"/>
    </location>
</feature>
<evidence type="ECO:0000313" key="2">
    <source>
        <dbReference type="EnsemblPlants" id="ONIVA03G28800.1"/>
    </source>
</evidence>
<dbReference type="EnsemblPlants" id="ONIVA03G28800.1">
    <property type="protein sequence ID" value="ONIVA03G28800.1"/>
    <property type="gene ID" value="ONIVA03G28800"/>
</dbReference>
<protein>
    <submittedName>
        <fullName evidence="2">Uncharacterized protein</fullName>
    </submittedName>
</protein>
<name>A0A0E0GR52_ORYNI</name>
<sequence length="129" mass="13882">MAVVAGSGCSGSGRARSDSRQQPGGTATAGRAGDGDCDCERRHGRPRVASRGGVADDRIFPARQRREECSEASSACRRAASGSVGRHGARRRSRRRWRLAWCEEAWSTVGGQAWRDEARPTVDKAGQAR</sequence>